<dbReference type="InterPro" id="IPR013324">
    <property type="entry name" value="RNA_pol_sigma_r3/r4-like"/>
</dbReference>
<organism evidence="8">
    <name type="scientific">uncultured Acetobacteraceae bacterium</name>
    <dbReference type="NCBI Taxonomy" id="169975"/>
    <lineage>
        <taxon>Bacteria</taxon>
        <taxon>Pseudomonadati</taxon>
        <taxon>Pseudomonadota</taxon>
        <taxon>Alphaproteobacteria</taxon>
        <taxon>Acetobacterales</taxon>
        <taxon>Acetobacteraceae</taxon>
        <taxon>environmental samples</taxon>
    </lineage>
</organism>
<evidence type="ECO:0000259" key="6">
    <source>
        <dbReference type="Pfam" id="PF04542"/>
    </source>
</evidence>
<dbReference type="SUPFAM" id="SSF88946">
    <property type="entry name" value="Sigma2 domain of RNA polymerase sigma factors"/>
    <property type="match status" value="1"/>
</dbReference>
<reference evidence="8" key="1">
    <citation type="submission" date="2020-02" db="EMBL/GenBank/DDBJ databases">
        <authorList>
            <person name="Meier V. D."/>
        </authorList>
    </citation>
    <scope>NUCLEOTIDE SEQUENCE</scope>
    <source>
        <strain evidence="8">AVDCRST_MAG08</strain>
    </source>
</reference>
<evidence type="ECO:0000256" key="3">
    <source>
        <dbReference type="ARBA" id="ARBA00023082"/>
    </source>
</evidence>
<dbReference type="PANTHER" id="PTHR43133">
    <property type="entry name" value="RNA POLYMERASE ECF-TYPE SIGMA FACTO"/>
    <property type="match status" value="1"/>
</dbReference>
<dbReference type="InterPro" id="IPR013325">
    <property type="entry name" value="RNA_pol_sigma_r2"/>
</dbReference>
<dbReference type="GO" id="GO:0003677">
    <property type="term" value="F:DNA binding"/>
    <property type="evidence" value="ECO:0007669"/>
    <property type="project" value="UniProtKB-KW"/>
</dbReference>
<protein>
    <submittedName>
        <fullName evidence="8">Uncharacterized protein</fullName>
    </submittedName>
</protein>
<comment type="similarity">
    <text evidence="1">Belongs to the sigma-70 factor family. ECF subfamily.</text>
</comment>
<dbReference type="InterPro" id="IPR007627">
    <property type="entry name" value="RNA_pol_sigma70_r2"/>
</dbReference>
<accession>A0A6J4IJA1</accession>
<dbReference type="Gene3D" id="1.10.10.10">
    <property type="entry name" value="Winged helix-like DNA-binding domain superfamily/Winged helix DNA-binding domain"/>
    <property type="match status" value="1"/>
</dbReference>
<dbReference type="InterPro" id="IPR014284">
    <property type="entry name" value="RNA_pol_sigma-70_dom"/>
</dbReference>
<dbReference type="EMBL" id="CADCTG010000176">
    <property type="protein sequence ID" value="CAA9253794.1"/>
    <property type="molecule type" value="Genomic_DNA"/>
</dbReference>
<keyword evidence="3" id="KW-0731">Sigma factor</keyword>
<dbReference type="PANTHER" id="PTHR43133:SF58">
    <property type="entry name" value="ECF RNA POLYMERASE SIGMA FACTOR SIGD"/>
    <property type="match status" value="1"/>
</dbReference>
<evidence type="ECO:0000259" key="7">
    <source>
        <dbReference type="Pfam" id="PF08281"/>
    </source>
</evidence>
<dbReference type="Gene3D" id="1.10.1740.10">
    <property type="match status" value="1"/>
</dbReference>
<gene>
    <name evidence="8" type="ORF">AVDCRST_MAG08-2367</name>
</gene>
<keyword evidence="2" id="KW-0805">Transcription regulation</keyword>
<dbReference type="Pfam" id="PF04542">
    <property type="entry name" value="Sigma70_r2"/>
    <property type="match status" value="1"/>
</dbReference>
<keyword evidence="5" id="KW-0804">Transcription</keyword>
<dbReference type="NCBIfam" id="TIGR02937">
    <property type="entry name" value="sigma70-ECF"/>
    <property type="match status" value="1"/>
</dbReference>
<dbReference type="GO" id="GO:0016987">
    <property type="term" value="F:sigma factor activity"/>
    <property type="evidence" value="ECO:0007669"/>
    <property type="project" value="UniProtKB-KW"/>
</dbReference>
<evidence type="ECO:0000313" key="8">
    <source>
        <dbReference type="EMBL" id="CAA9253794.1"/>
    </source>
</evidence>
<evidence type="ECO:0000256" key="5">
    <source>
        <dbReference type="ARBA" id="ARBA00023163"/>
    </source>
</evidence>
<feature type="domain" description="RNA polymerase sigma factor 70 region 4 type 2" evidence="7">
    <location>
        <begin position="123"/>
        <end position="175"/>
    </location>
</feature>
<evidence type="ECO:0000256" key="2">
    <source>
        <dbReference type="ARBA" id="ARBA00023015"/>
    </source>
</evidence>
<feature type="domain" description="RNA polymerase sigma-70 region 2" evidence="6">
    <location>
        <begin position="35"/>
        <end position="88"/>
    </location>
</feature>
<keyword evidence="4" id="KW-0238">DNA-binding</keyword>
<dbReference type="InterPro" id="IPR013249">
    <property type="entry name" value="RNA_pol_sigma70_r4_t2"/>
</dbReference>
<dbReference type="SUPFAM" id="SSF88659">
    <property type="entry name" value="Sigma3 and sigma4 domains of RNA polymerase sigma factors"/>
    <property type="match status" value="1"/>
</dbReference>
<dbReference type="InterPro" id="IPR036388">
    <property type="entry name" value="WH-like_DNA-bd_sf"/>
</dbReference>
<dbReference type="InterPro" id="IPR039425">
    <property type="entry name" value="RNA_pol_sigma-70-like"/>
</dbReference>
<name>A0A6J4IJA1_9PROT</name>
<dbReference type="Pfam" id="PF08281">
    <property type="entry name" value="Sigma70_r4_2"/>
    <property type="match status" value="1"/>
</dbReference>
<dbReference type="GO" id="GO:0006352">
    <property type="term" value="P:DNA-templated transcription initiation"/>
    <property type="evidence" value="ECO:0007669"/>
    <property type="project" value="InterPro"/>
</dbReference>
<proteinExistence type="inferred from homology"/>
<sequence length="182" mass="20081">MLFALVNRVLDGLLAMKLALVACEAVTAAVLMDLLRRVGRPATRVEAVQDALLTVHRLRHTYDPPRPLRPWLTAIADRRTVDRLRRRGPQPKHETSLGPLAETLVVPPASGWGHASEWRFAAERVRDAVAELPESQRQALTLTKLQGLSLAKASARSGLSACAARVATHRALRTLRMRLRVG</sequence>
<dbReference type="AlphaFoldDB" id="A0A6J4IJA1"/>
<evidence type="ECO:0000256" key="4">
    <source>
        <dbReference type="ARBA" id="ARBA00023125"/>
    </source>
</evidence>
<evidence type="ECO:0000256" key="1">
    <source>
        <dbReference type="ARBA" id="ARBA00010641"/>
    </source>
</evidence>